<accession>A0A6C0KK82</accession>
<evidence type="ECO:0000313" key="1">
    <source>
        <dbReference type="EMBL" id="QHU17571.1"/>
    </source>
</evidence>
<dbReference type="AlphaFoldDB" id="A0A6C0KK82"/>
<dbReference type="EMBL" id="MN740916">
    <property type="protein sequence ID" value="QHU17571.1"/>
    <property type="molecule type" value="Genomic_DNA"/>
</dbReference>
<reference evidence="1" key="1">
    <citation type="journal article" date="2020" name="Nature">
        <title>Giant virus diversity and host interactions through global metagenomics.</title>
        <authorList>
            <person name="Schulz F."/>
            <person name="Roux S."/>
            <person name="Paez-Espino D."/>
            <person name="Jungbluth S."/>
            <person name="Walsh D.A."/>
            <person name="Denef V.J."/>
            <person name="McMahon K.D."/>
            <person name="Konstantinidis K.T."/>
            <person name="Eloe-Fadrosh E.A."/>
            <person name="Kyrpides N.C."/>
            <person name="Woyke T."/>
        </authorList>
    </citation>
    <scope>NUCLEOTIDE SEQUENCE</scope>
    <source>
        <strain evidence="1">GVMAG-S-3300012919-55</strain>
    </source>
</reference>
<sequence length="40" mass="4583">MVLLKVLKLFIENTISGKNILPFIMDDNHNLDIDVISDLK</sequence>
<name>A0A6C0KK82_9ZZZZ</name>
<proteinExistence type="predicted"/>
<organism evidence="1">
    <name type="scientific">viral metagenome</name>
    <dbReference type="NCBI Taxonomy" id="1070528"/>
    <lineage>
        <taxon>unclassified sequences</taxon>
        <taxon>metagenomes</taxon>
        <taxon>organismal metagenomes</taxon>
    </lineage>
</organism>
<protein>
    <submittedName>
        <fullName evidence="1">Uncharacterized protein</fullName>
    </submittedName>
</protein>